<organism evidence="11 12">
    <name type="scientific">Melopsittacus undulatus</name>
    <name type="common">Budgerigar</name>
    <name type="synonym">Psittacus undulatus</name>
    <dbReference type="NCBI Taxonomy" id="13146"/>
    <lineage>
        <taxon>Eukaryota</taxon>
        <taxon>Metazoa</taxon>
        <taxon>Chordata</taxon>
        <taxon>Craniata</taxon>
        <taxon>Vertebrata</taxon>
        <taxon>Euteleostomi</taxon>
        <taxon>Archelosauria</taxon>
        <taxon>Archosauria</taxon>
        <taxon>Dinosauria</taxon>
        <taxon>Saurischia</taxon>
        <taxon>Theropoda</taxon>
        <taxon>Coelurosauria</taxon>
        <taxon>Aves</taxon>
        <taxon>Neognathae</taxon>
        <taxon>Neoaves</taxon>
        <taxon>Telluraves</taxon>
        <taxon>Australaves</taxon>
        <taxon>Psittaciformes</taxon>
        <taxon>Psittaculidae</taxon>
        <taxon>Melopsittacus</taxon>
    </lineage>
</organism>
<evidence type="ECO:0000256" key="2">
    <source>
        <dbReference type="ARBA" id="ARBA00012880"/>
    </source>
</evidence>
<proteinExistence type="inferred from homology"/>
<dbReference type="PANTHER" id="PTHR43836:SF1">
    <property type="entry name" value="TRANSMEMBRANE O-METHYLTRANSFERASE"/>
    <property type="match status" value="1"/>
</dbReference>
<evidence type="ECO:0000313" key="11">
    <source>
        <dbReference type="Ensembl" id="ENSMUNP00000031159.1"/>
    </source>
</evidence>
<comment type="similarity">
    <text evidence="10">Belongs to the class I-like SAM-binding methyltransferase superfamily. Cation-dependent O-methyltransferase family.</text>
</comment>
<dbReference type="GO" id="GO:0032502">
    <property type="term" value="P:developmental process"/>
    <property type="evidence" value="ECO:0007669"/>
    <property type="project" value="TreeGrafter"/>
</dbReference>
<comment type="subcellular location">
    <subcellularLocation>
        <location evidence="1">Endoplasmic reticulum</location>
    </subcellularLocation>
</comment>
<evidence type="ECO:0000256" key="4">
    <source>
        <dbReference type="ARBA" id="ARBA00022679"/>
    </source>
</evidence>
<reference evidence="11" key="1">
    <citation type="submission" date="2020-03" db="EMBL/GenBank/DDBJ databases">
        <title>Melopsittacus undulatus (budgerigar) genome, bMelUnd1, maternal haplotype with Z.</title>
        <authorList>
            <person name="Gedman G."/>
            <person name="Mountcastle J."/>
            <person name="Haase B."/>
            <person name="Formenti G."/>
            <person name="Wright T."/>
            <person name="Apodaca J."/>
            <person name="Pelan S."/>
            <person name="Chow W."/>
            <person name="Rhie A."/>
            <person name="Howe K."/>
            <person name="Fedrigo O."/>
            <person name="Jarvis E.D."/>
        </authorList>
    </citation>
    <scope>NUCLEOTIDE SEQUENCE [LARGE SCALE GENOMIC DNA]</scope>
</reference>
<keyword evidence="3" id="KW-0489">Methyltransferase</keyword>
<dbReference type="GO" id="GO:0005783">
    <property type="term" value="C:endoplasmic reticulum"/>
    <property type="evidence" value="ECO:0007669"/>
    <property type="project" value="UniProtKB-SubCell"/>
</dbReference>
<keyword evidence="5" id="KW-0949">S-adenosyl-L-methionine</keyword>
<reference evidence="11" key="3">
    <citation type="submission" date="2025-09" db="UniProtKB">
        <authorList>
            <consortium name="Ensembl"/>
        </authorList>
    </citation>
    <scope>IDENTIFICATION</scope>
</reference>
<evidence type="ECO:0000256" key="3">
    <source>
        <dbReference type="ARBA" id="ARBA00022603"/>
    </source>
</evidence>
<dbReference type="GO" id="GO:0007605">
    <property type="term" value="P:sensory perception of sound"/>
    <property type="evidence" value="ECO:0007669"/>
    <property type="project" value="UniProtKB-KW"/>
</dbReference>
<keyword evidence="6" id="KW-1009">Hearing</keyword>
<dbReference type="Ensembl" id="ENSMUNT00000031479.1">
    <property type="protein sequence ID" value="ENSMUNP00000031159.1"/>
    <property type="gene ID" value="ENSMUNG00000021620.1"/>
</dbReference>
<evidence type="ECO:0000256" key="5">
    <source>
        <dbReference type="ARBA" id="ARBA00022691"/>
    </source>
</evidence>
<accession>A0A8V5GVN0</accession>
<keyword evidence="8" id="KW-0531">Neurotransmitter degradation</keyword>
<dbReference type="CDD" id="cd02440">
    <property type="entry name" value="AdoMet_MTases"/>
    <property type="match status" value="1"/>
</dbReference>
<dbReference type="AlphaFoldDB" id="A0A8V5GVN0"/>
<dbReference type="SUPFAM" id="SSF53335">
    <property type="entry name" value="S-adenosyl-L-methionine-dependent methyltransferases"/>
    <property type="match status" value="1"/>
</dbReference>
<evidence type="ECO:0000256" key="1">
    <source>
        <dbReference type="ARBA" id="ARBA00004240"/>
    </source>
</evidence>
<evidence type="ECO:0000256" key="8">
    <source>
        <dbReference type="ARBA" id="ARBA00022867"/>
    </source>
</evidence>
<dbReference type="GO" id="GO:0032259">
    <property type="term" value="P:methylation"/>
    <property type="evidence" value="ECO:0007669"/>
    <property type="project" value="UniProtKB-KW"/>
</dbReference>
<keyword evidence="4" id="KW-0808">Transferase</keyword>
<dbReference type="PROSITE" id="PS51682">
    <property type="entry name" value="SAM_OMT_I"/>
    <property type="match status" value="1"/>
</dbReference>
<dbReference type="InterPro" id="IPR002935">
    <property type="entry name" value="SAM_O-MeTrfase"/>
</dbReference>
<reference evidence="11" key="2">
    <citation type="submission" date="2025-08" db="UniProtKB">
        <authorList>
            <consortium name="Ensembl"/>
        </authorList>
    </citation>
    <scope>IDENTIFICATION</scope>
</reference>
<dbReference type="PANTHER" id="PTHR43836">
    <property type="entry name" value="CATECHOL O-METHYLTRANSFERASE 1-RELATED"/>
    <property type="match status" value="1"/>
</dbReference>
<dbReference type="GO" id="GO:0042424">
    <property type="term" value="P:catecholamine catabolic process"/>
    <property type="evidence" value="ECO:0007669"/>
    <property type="project" value="TreeGrafter"/>
</dbReference>
<evidence type="ECO:0000256" key="10">
    <source>
        <dbReference type="ARBA" id="ARBA00023453"/>
    </source>
</evidence>
<protein>
    <recommendedName>
        <fullName evidence="2">catechol O-methyltransferase</fullName>
        <ecNumber evidence="2">2.1.1.6</ecNumber>
    </recommendedName>
</protein>
<keyword evidence="12" id="KW-1185">Reference proteome</keyword>
<dbReference type="GO" id="GO:0042417">
    <property type="term" value="P:dopamine metabolic process"/>
    <property type="evidence" value="ECO:0007669"/>
    <property type="project" value="TreeGrafter"/>
</dbReference>
<evidence type="ECO:0000256" key="6">
    <source>
        <dbReference type="ARBA" id="ARBA00022740"/>
    </source>
</evidence>
<evidence type="ECO:0000256" key="7">
    <source>
        <dbReference type="ARBA" id="ARBA00022824"/>
    </source>
</evidence>
<dbReference type="Pfam" id="PF01596">
    <property type="entry name" value="Methyltransf_3"/>
    <property type="match status" value="1"/>
</dbReference>
<dbReference type="GO" id="GO:0016206">
    <property type="term" value="F:catechol O-methyltransferase activity"/>
    <property type="evidence" value="ECO:0007669"/>
    <property type="project" value="UniProtKB-EC"/>
</dbReference>
<evidence type="ECO:0000313" key="12">
    <source>
        <dbReference type="Proteomes" id="UP000694405"/>
    </source>
</evidence>
<dbReference type="InterPro" id="IPR029063">
    <property type="entry name" value="SAM-dependent_MTases_sf"/>
</dbReference>
<evidence type="ECO:0000256" key="9">
    <source>
        <dbReference type="ARBA" id="ARBA00022939"/>
    </source>
</evidence>
<dbReference type="Gene3D" id="3.40.50.150">
    <property type="entry name" value="Vaccinia Virus protein VP39"/>
    <property type="match status" value="1"/>
</dbReference>
<keyword evidence="7" id="KW-0256">Endoplasmic reticulum</keyword>
<sequence>MGVGGHAGGLQCWRETGGVPMVSVAIALAFVPLVLALALRSRHWAVLVARVALGWLRDRLSSVPREHRALQYLLTHAVPGDPRHVLLTLDQWSRRCEHLSCVGPEKGQHWRQRPQRVLELGTSCGYGAVLLARALPPGARLLTVERDPQRAAMAEKVIRLAGFDERTLQLIVGPSEEVIPQLRSRCYELDLRLLERHRLLAPGATVMADHVLCRERRGSCATHAASGRFRCRLHRATLEYCQGITDGIAELRYTGRDAGGDATGTGWEWGGNTVGMGWERGGNGVGIGWEHSGNGVGMGSEQWEWGGNGVGKH</sequence>
<keyword evidence="9" id="KW-0128">Catecholamine metabolism</keyword>
<name>A0A8V5GVN0_MELUD</name>
<dbReference type="Proteomes" id="UP000694405">
    <property type="component" value="Unassembled WGS sequence"/>
</dbReference>
<dbReference type="EC" id="2.1.1.6" evidence="2"/>